<dbReference type="EMBL" id="ANAH02000011">
    <property type="protein sequence ID" value="EPX60783.1"/>
    <property type="molecule type" value="Genomic_DNA"/>
</dbReference>
<comment type="caution">
    <text evidence="5">The sequence shown here is derived from an EMBL/GenBank/DDBJ whole genome shotgun (WGS) entry which is preliminary data.</text>
</comment>
<dbReference type="InterPro" id="IPR000073">
    <property type="entry name" value="AB_hydrolase_1"/>
</dbReference>
<dbReference type="InterPro" id="IPR029058">
    <property type="entry name" value="AB_hydrolase_fold"/>
</dbReference>
<dbReference type="Proteomes" id="UP000011682">
    <property type="component" value="Unassembled WGS sequence"/>
</dbReference>
<feature type="region of interest" description="Disordered" evidence="2">
    <location>
        <begin position="64"/>
        <end position="95"/>
    </location>
</feature>
<organism evidence="5 6">
    <name type="scientific">Cystobacter fuscus (strain ATCC 25194 / DSM 2262 / NBRC 100088 / M29)</name>
    <dbReference type="NCBI Taxonomy" id="1242864"/>
    <lineage>
        <taxon>Bacteria</taxon>
        <taxon>Pseudomonadati</taxon>
        <taxon>Myxococcota</taxon>
        <taxon>Myxococcia</taxon>
        <taxon>Myxococcales</taxon>
        <taxon>Cystobacterineae</taxon>
        <taxon>Archangiaceae</taxon>
        <taxon>Cystobacter</taxon>
    </lineage>
</organism>
<feature type="transmembrane region" description="Helical" evidence="3">
    <location>
        <begin position="36"/>
        <end position="58"/>
    </location>
</feature>
<evidence type="ECO:0000259" key="4">
    <source>
        <dbReference type="Pfam" id="PF00561"/>
    </source>
</evidence>
<keyword evidence="3" id="KW-0472">Membrane</keyword>
<dbReference type="eggNOG" id="COG0596">
    <property type="taxonomic scope" value="Bacteria"/>
</dbReference>
<evidence type="ECO:0000313" key="5">
    <source>
        <dbReference type="EMBL" id="EPX60783.1"/>
    </source>
</evidence>
<proteinExistence type="predicted"/>
<keyword evidence="3" id="KW-0812">Transmembrane</keyword>
<name>S9QVT5_CYSF2</name>
<dbReference type="AlphaFoldDB" id="S9QVT5"/>
<keyword evidence="6" id="KW-1185">Reference proteome</keyword>
<keyword evidence="1 5" id="KW-0378">Hydrolase</keyword>
<dbReference type="PANTHER" id="PTHR43798">
    <property type="entry name" value="MONOACYLGLYCEROL LIPASE"/>
    <property type="match status" value="1"/>
</dbReference>
<reference evidence="5" key="1">
    <citation type="submission" date="2013-05" db="EMBL/GenBank/DDBJ databases">
        <title>Genome assembly of Cystobacter fuscus DSM 2262.</title>
        <authorList>
            <person name="Sharma G."/>
            <person name="Khatri I."/>
            <person name="Kaur C."/>
            <person name="Mayilraj S."/>
            <person name="Subramanian S."/>
        </authorList>
    </citation>
    <scope>NUCLEOTIDE SEQUENCE [LARGE SCALE GENOMIC DNA]</scope>
    <source>
        <strain evidence="5">DSM 2262</strain>
    </source>
</reference>
<evidence type="ECO:0000256" key="2">
    <source>
        <dbReference type="SAM" id="MobiDB-lite"/>
    </source>
</evidence>
<feature type="compositionally biased region" description="Basic and acidic residues" evidence="2">
    <location>
        <begin position="77"/>
        <end position="89"/>
    </location>
</feature>
<feature type="domain" description="AB hydrolase-1" evidence="4">
    <location>
        <begin position="112"/>
        <end position="221"/>
    </location>
</feature>
<feature type="compositionally biased region" description="Pro residues" evidence="2">
    <location>
        <begin position="65"/>
        <end position="76"/>
    </location>
</feature>
<dbReference type="GO" id="GO:0016787">
    <property type="term" value="F:hydrolase activity"/>
    <property type="evidence" value="ECO:0007669"/>
    <property type="project" value="UniProtKB-KW"/>
</dbReference>
<dbReference type="PRINTS" id="PR00111">
    <property type="entry name" value="ABHYDROLASE"/>
</dbReference>
<dbReference type="InterPro" id="IPR050266">
    <property type="entry name" value="AB_hydrolase_sf"/>
</dbReference>
<dbReference type="GO" id="GO:0016020">
    <property type="term" value="C:membrane"/>
    <property type="evidence" value="ECO:0007669"/>
    <property type="project" value="TreeGrafter"/>
</dbReference>
<gene>
    <name evidence="5" type="ORF">D187_001432</name>
</gene>
<accession>S9QVT5</accession>
<dbReference type="PANTHER" id="PTHR43798:SF31">
    <property type="entry name" value="AB HYDROLASE SUPERFAMILY PROTEIN YCLE"/>
    <property type="match status" value="1"/>
</dbReference>
<dbReference type="SUPFAM" id="SSF53474">
    <property type="entry name" value="alpha/beta-Hydrolases"/>
    <property type="match status" value="1"/>
</dbReference>
<evidence type="ECO:0000256" key="3">
    <source>
        <dbReference type="SAM" id="Phobius"/>
    </source>
</evidence>
<dbReference type="Gene3D" id="3.40.50.1820">
    <property type="entry name" value="alpha/beta hydrolase"/>
    <property type="match status" value="1"/>
</dbReference>
<dbReference type="Pfam" id="PF00561">
    <property type="entry name" value="Abhydrolase_1"/>
    <property type="match status" value="1"/>
</dbReference>
<keyword evidence="3" id="KW-1133">Transmembrane helix</keyword>
<evidence type="ECO:0000313" key="6">
    <source>
        <dbReference type="Proteomes" id="UP000011682"/>
    </source>
</evidence>
<evidence type="ECO:0000256" key="1">
    <source>
        <dbReference type="ARBA" id="ARBA00022801"/>
    </source>
</evidence>
<protein>
    <submittedName>
        <fullName evidence="5">Hydrolase</fullName>
    </submittedName>
</protein>
<sequence>MGLLFALAATAMGAGLMLLSFLSTDTQSLDPLGLLLMNIAGIQAGGLLFVVGLCVGYVRMKQADAPPPAEGSPPPEGHTREGTNKDGTSRHGTVTLPDGRALAWSQRGTRAPTLLLIHGWCCDQRFWDAQLETLSRDFTVVTVDLAGHGLSSRLPAGSAYPIDAMARDVVTAIEQLELRELILVGHSLGGPVALEIAIATPDRCRKVIGVDTFTDAAMYRRRPPAEIAERCNAFRADFPRAMTALVRMITLHDALGYGVADWIATTMSAREPETAVAVLDALLRWDIEARWPLLTRPVATINSAPLVPLIQPIEGLAGLELEMMEHVGHFPMMEDPRGFETRLRRLIGRDSARPT</sequence>